<name>A0A7W6E9I3_9HYPH</name>
<feature type="transmembrane region" description="Helical" evidence="9">
    <location>
        <begin position="38"/>
        <end position="57"/>
    </location>
</feature>
<evidence type="ECO:0000256" key="1">
    <source>
        <dbReference type="ARBA" id="ARBA00004651"/>
    </source>
</evidence>
<evidence type="ECO:0000256" key="5">
    <source>
        <dbReference type="ARBA" id="ARBA00022692"/>
    </source>
</evidence>
<keyword evidence="7 9" id="KW-0472">Membrane</keyword>
<evidence type="ECO:0000313" key="11">
    <source>
        <dbReference type="Proteomes" id="UP000542776"/>
    </source>
</evidence>
<dbReference type="RefSeq" id="WP_246392640.1">
    <property type="nucleotide sequence ID" value="NZ_JACIEK010000001.1"/>
</dbReference>
<keyword evidence="5 9" id="KW-0812">Transmembrane</keyword>
<feature type="region of interest" description="Disordered" evidence="8">
    <location>
        <begin position="632"/>
        <end position="662"/>
    </location>
</feature>
<dbReference type="GO" id="GO:0005886">
    <property type="term" value="C:plasma membrane"/>
    <property type="evidence" value="ECO:0007669"/>
    <property type="project" value="UniProtKB-SubCell"/>
</dbReference>
<evidence type="ECO:0000256" key="9">
    <source>
        <dbReference type="SAM" id="Phobius"/>
    </source>
</evidence>
<organism evidence="10 11">
    <name type="scientific">Aureimonas pseudogalii</name>
    <dbReference type="NCBI Taxonomy" id="1744844"/>
    <lineage>
        <taxon>Bacteria</taxon>
        <taxon>Pseudomonadati</taxon>
        <taxon>Pseudomonadota</taxon>
        <taxon>Alphaproteobacteria</taxon>
        <taxon>Hyphomicrobiales</taxon>
        <taxon>Aurantimonadaceae</taxon>
        <taxon>Aureimonas</taxon>
    </lineage>
</organism>
<dbReference type="AlphaFoldDB" id="A0A7W6E9I3"/>
<feature type="transmembrane region" description="Helical" evidence="9">
    <location>
        <begin position="236"/>
        <end position="258"/>
    </location>
</feature>
<dbReference type="PANTHER" id="PTHR21716:SF53">
    <property type="entry name" value="PERMEASE PERM-RELATED"/>
    <property type="match status" value="1"/>
</dbReference>
<dbReference type="Proteomes" id="UP000542776">
    <property type="component" value="Unassembled WGS sequence"/>
</dbReference>
<proteinExistence type="inferred from homology"/>
<feature type="transmembrane region" description="Helical" evidence="9">
    <location>
        <begin position="264"/>
        <end position="291"/>
    </location>
</feature>
<protein>
    <submittedName>
        <fullName evidence="10">Putative PurR-regulated permease PerM</fullName>
    </submittedName>
</protein>
<keyword evidence="4" id="KW-1003">Cell membrane</keyword>
<dbReference type="EMBL" id="JACIEK010000001">
    <property type="protein sequence ID" value="MBB3996774.1"/>
    <property type="molecule type" value="Genomic_DNA"/>
</dbReference>
<evidence type="ECO:0000256" key="2">
    <source>
        <dbReference type="ARBA" id="ARBA00009773"/>
    </source>
</evidence>
<dbReference type="PANTHER" id="PTHR21716">
    <property type="entry name" value="TRANSMEMBRANE PROTEIN"/>
    <property type="match status" value="1"/>
</dbReference>
<reference evidence="10 11" key="1">
    <citation type="submission" date="2020-08" db="EMBL/GenBank/DDBJ databases">
        <title>Genomic Encyclopedia of Type Strains, Phase IV (KMG-IV): sequencing the most valuable type-strain genomes for metagenomic binning, comparative biology and taxonomic classification.</title>
        <authorList>
            <person name="Goeker M."/>
        </authorList>
    </citation>
    <scope>NUCLEOTIDE SEQUENCE [LARGE SCALE GENOMIC DNA]</scope>
    <source>
        <strain evidence="10 11">DSM 102238</strain>
    </source>
</reference>
<evidence type="ECO:0000256" key="7">
    <source>
        <dbReference type="ARBA" id="ARBA00023136"/>
    </source>
</evidence>
<feature type="transmembrane region" description="Helical" evidence="9">
    <location>
        <begin position="182"/>
        <end position="201"/>
    </location>
</feature>
<feature type="transmembrane region" description="Helical" evidence="9">
    <location>
        <begin position="336"/>
        <end position="365"/>
    </location>
</feature>
<dbReference type="InterPro" id="IPR002549">
    <property type="entry name" value="AI-2E-like"/>
</dbReference>
<comment type="subcellular location">
    <subcellularLocation>
        <location evidence="1">Cell membrane</location>
        <topology evidence="1">Multi-pass membrane protein</topology>
    </subcellularLocation>
</comment>
<keyword evidence="3" id="KW-0813">Transport</keyword>
<keyword evidence="6 9" id="KW-1133">Transmembrane helix</keyword>
<feature type="compositionally biased region" description="Basic and acidic residues" evidence="8">
    <location>
        <begin position="638"/>
        <end position="648"/>
    </location>
</feature>
<comment type="similarity">
    <text evidence="2">Belongs to the autoinducer-2 exporter (AI-2E) (TC 2.A.86) family.</text>
</comment>
<evidence type="ECO:0000313" key="10">
    <source>
        <dbReference type="EMBL" id="MBB3996774.1"/>
    </source>
</evidence>
<accession>A0A7W6E9I3</accession>
<feature type="transmembrane region" description="Helical" evidence="9">
    <location>
        <begin position="12"/>
        <end position="32"/>
    </location>
</feature>
<feature type="transmembrane region" description="Helical" evidence="9">
    <location>
        <begin position="298"/>
        <end position="316"/>
    </location>
</feature>
<feature type="transmembrane region" description="Helical" evidence="9">
    <location>
        <begin position="69"/>
        <end position="92"/>
    </location>
</feature>
<keyword evidence="11" id="KW-1185">Reference proteome</keyword>
<comment type="caution">
    <text evidence="10">The sequence shown here is derived from an EMBL/GenBank/DDBJ whole genome shotgun (WGS) entry which is preliminary data.</text>
</comment>
<gene>
    <name evidence="10" type="ORF">GGR04_000595</name>
</gene>
<evidence type="ECO:0000256" key="8">
    <source>
        <dbReference type="SAM" id="MobiDB-lite"/>
    </source>
</evidence>
<evidence type="ECO:0000256" key="3">
    <source>
        <dbReference type="ARBA" id="ARBA00022448"/>
    </source>
</evidence>
<evidence type="ECO:0000256" key="4">
    <source>
        <dbReference type="ARBA" id="ARBA00022475"/>
    </source>
</evidence>
<evidence type="ECO:0000256" key="6">
    <source>
        <dbReference type="ARBA" id="ARBA00022989"/>
    </source>
</evidence>
<dbReference type="Pfam" id="PF01594">
    <property type="entry name" value="AI-2E_transport"/>
    <property type="match status" value="1"/>
</dbReference>
<sequence length="662" mass="71486">MDIVTSQMLRKALPLFTALAVSVLILTVSSILYLGREIFVPFALGILLSFILAPIVIGLQRMRVPRMLAISGAITFATVVITALGFVIAVQITALVGEIPSYRTTVQQKLRSLSESAQAQGDGPFSRAARSLEEMAADIQQMGAPASLESDASGTLPRQPIPVTVENGSSIIDTVTTYVSPLLHPLATFGVVVIFAIFILLQREDLRNRFIRLAGTDDLQQTTAAIDDAASRLSKLLLFQLGVNTAFGLITGGGLWLMGVPSPFLWGILGGILRFIPYVGGIVGAGLPMLLAFAVDPGWSLVIWTAVLFLGVETLLSNVVEPVLYGHSTGLSPVAILLAATVWALLWGAVGLILATPLTICLVVMGRHVPRLAFIDVMFGDRPALSPPQIFYQRMLAGAPQEAADQAREFLRERELATYYDEVALEGLRIAHEDVARFAVRDARLDTLRASTLELIDDLKAIPVHTQKRRKKHLTAEAAAAVDAAGPDQAVTRVIQRREDLAPEWQGETPVICISGVSALDEAVTAMLSQVFNRQGLTSRHVGWKELQANPPTAEDARGVALVCLSFIEPLSIVHLRQAVRQVHRVAPKARILIGIWRQRDPAMLSELRRRVHADALVTTLNSALAAALEMSGPRAVPETREKLRGAEPADQTRVGAAVPAE</sequence>